<comment type="caution">
    <text evidence="1">The sequence shown here is derived from an EMBL/GenBank/DDBJ whole genome shotgun (WGS) entry which is preliminary data.</text>
</comment>
<gene>
    <name evidence="1" type="ORF">I4I81_02460</name>
</gene>
<evidence type="ECO:0000313" key="2">
    <source>
        <dbReference type="Proteomes" id="UP000694287"/>
    </source>
</evidence>
<sequence length="131" mass="13708">MHLRCVGSQRPDEPGSDPRAAWPEIEALAFLVAPVDVVIEVDGVRTRERLPAGVSATRAPLAPGAVGAEAVRGGVVVATVRSPWEVGAAREVQDLGYRFTASTARCPYGCDRTAGRVEVPVPPAPPGLARC</sequence>
<protein>
    <submittedName>
        <fullName evidence="1">Uncharacterized protein</fullName>
    </submittedName>
</protein>
<reference evidence="1 2" key="1">
    <citation type="submission" date="2020-11" db="EMBL/GenBank/DDBJ databases">
        <title>Pseudonocardia abyssalis sp. nov. and Pseudonocardia oceani sp. nov., description and phylogenomic analysis of two novel actinomycetes isolated from the deep Southern Ocean.</title>
        <authorList>
            <person name="Parra J."/>
        </authorList>
    </citation>
    <scope>NUCLEOTIDE SEQUENCE [LARGE SCALE GENOMIC DNA]</scope>
    <source>
        <strain evidence="1 2">KRD-168</strain>
    </source>
</reference>
<dbReference type="RefSeq" id="WP_218606369.1">
    <property type="nucleotide sequence ID" value="NZ_JADQDJ010000602.1"/>
</dbReference>
<proteinExistence type="predicted"/>
<organism evidence="1 2">
    <name type="scientific">Pseudonocardia abyssalis</name>
    <dbReference type="NCBI Taxonomy" id="2792008"/>
    <lineage>
        <taxon>Bacteria</taxon>
        <taxon>Bacillati</taxon>
        <taxon>Actinomycetota</taxon>
        <taxon>Actinomycetes</taxon>
        <taxon>Pseudonocardiales</taxon>
        <taxon>Pseudonocardiaceae</taxon>
        <taxon>Pseudonocardia</taxon>
    </lineage>
</organism>
<accession>A0ABS6ULL8</accession>
<dbReference type="Proteomes" id="UP000694287">
    <property type="component" value="Unassembled WGS sequence"/>
</dbReference>
<name>A0ABS6ULL8_9PSEU</name>
<dbReference type="EMBL" id="JADQDK010000001">
    <property type="protein sequence ID" value="MBW0133122.1"/>
    <property type="molecule type" value="Genomic_DNA"/>
</dbReference>
<evidence type="ECO:0000313" key="1">
    <source>
        <dbReference type="EMBL" id="MBW0133122.1"/>
    </source>
</evidence>
<keyword evidence="2" id="KW-1185">Reference proteome</keyword>